<accession>B8GT11</accession>
<dbReference type="KEGG" id="tgr:Tgr7_1945"/>
<dbReference type="InterPro" id="IPR012338">
    <property type="entry name" value="Beta-lactam/transpept-like"/>
</dbReference>
<dbReference type="InterPro" id="IPR001466">
    <property type="entry name" value="Beta-lactam-related"/>
</dbReference>
<dbReference type="OrthoDB" id="9814204at2"/>
<keyword evidence="2" id="KW-0378">Hydrolase</keyword>
<reference evidence="2 3" key="1">
    <citation type="journal article" date="2011" name="Stand. Genomic Sci.">
        <title>Complete genome sequence of 'Thioalkalivibrio sulfidophilus' HL-EbGr7.</title>
        <authorList>
            <person name="Muyzer G."/>
            <person name="Sorokin D.Y."/>
            <person name="Mavromatis K."/>
            <person name="Lapidus A."/>
            <person name="Clum A."/>
            <person name="Ivanova N."/>
            <person name="Pati A."/>
            <person name="d'Haeseleer P."/>
            <person name="Woyke T."/>
            <person name="Kyrpides N.C."/>
        </authorList>
    </citation>
    <scope>NUCLEOTIDE SEQUENCE [LARGE SCALE GENOMIC DNA]</scope>
    <source>
        <strain evidence="2 3">HL-EbGR7</strain>
    </source>
</reference>
<dbReference type="PANTHER" id="PTHR43283:SF7">
    <property type="entry name" value="BETA-LACTAMASE-RELATED DOMAIN-CONTAINING PROTEIN"/>
    <property type="match status" value="1"/>
</dbReference>
<keyword evidence="3" id="KW-1185">Reference proteome</keyword>
<dbReference type="Pfam" id="PF00144">
    <property type="entry name" value="Beta-lactamase"/>
    <property type="match status" value="1"/>
</dbReference>
<dbReference type="Proteomes" id="UP000002383">
    <property type="component" value="Chromosome"/>
</dbReference>
<dbReference type="HOGENOM" id="CLU_030169_0_1_6"/>
<dbReference type="EC" id="3.5.1.46" evidence="2"/>
<evidence type="ECO:0000259" key="1">
    <source>
        <dbReference type="Pfam" id="PF00144"/>
    </source>
</evidence>
<proteinExistence type="predicted"/>
<evidence type="ECO:0000313" key="2">
    <source>
        <dbReference type="EMBL" id="ACL73026.1"/>
    </source>
</evidence>
<dbReference type="Gene3D" id="3.40.710.10">
    <property type="entry name" value="DD-peptidase/beta-lactamase superfamily"/>
    <property type="match status" value="1"/>
</dbReference>
<dbReference type="PANTHER" id="PTHR43283">
    <property type="entry name" value="BETA-LACTAMASE-RELATED"/>
    <property type="match status" value="1"/>
</dbReference>
<organism evidence="2 3">
    <name type="scientific">Thioalkalivibrio sulfidiphilus (strain HL-EbGR7)</name>
    <dbReference type="NCBI Taxonomy" id="396588"/>
    <lineage>
        <taxon>Bacteria</taxon>
        <taxon>Pseudomonadati</taxon>
        <taxon>Pseudomonadota</taxon>
        <taxon>Gammaproteobacteria</taxon>
        <taxon>Chromatiales</taxon>
        <taxon>Ectothiorhodospiraceae</taxon>
        <taxon>Thioalkalivibrio</taxon>
    </lineage>
</organism>
<dbReference type="SUPFAM" id="SSF56601">
    <property type="entry name" value="beta-lactamase/transpeptidase-like"/>
    <property type="match status" value="1"/>
</dbReference>
<dbReference type="EMBL" id="CP001339">
    <property type="protein sequence ID" value="ACL73026.1"/>
    <property type="molecule type" value="Genomic_DNA"/>
</dbReference>
<dbReference type="AlphaFoldDB" id="B8GT11"/>
<name>B8GT11_THISH</name>
<protein>
    <submittedName>
        <fullName evidence="2">6-aminohexanoate-dimer hydrolase</fullName>
        <ecNumber evidence="2">3.5.1.46</ecNumber>
    </submittedName>
</protein>
<dbReference type="InterPro" id="IPR050789">
    <property type="entry name" value="Diverse_Enzym_Activities"/>
</dbReference>
<dbReference type="GO" id="GO:0019875">
    <property type="term" value="F:6-aminohexanoate-dimer hydrolase activity"/>
    <property type="evidence" value="ECO:0007669"/>
    <property type="project" value="UniProtKB-EC"/>
</dbReference>
<dbReference type="eggNOG" id="COG1680">
    <property type="taxonomic scope" value="Bacteria"/>
</dbReference>
<dbReference type="STRING" id="396588.Tgr7_1945"/>
<evidence type="ECO:0000313" key="3">
    <source>
        <dbReference type="Proteomes" id="UP000002383"/>
    </source>
</evidence>
<feature type="domain" description="Beta-lactamase-related" evidence="1">
    <location>
        <begin position="116"/>
        <end position="405"/>
    </location>
</feature>
<gene>
    <name evidence="2" type="ordered locus">Tgr7_1945</name>
</gene>
<sequence>MSVHAQEASLTARESDPRVMGWMQGVPPAPDKRISVAAGDFFAFPKSRWSVCHMRELFPTIEVSRGIGAPVPLDYVPHHEFADIRAEIDALTFTPMDGDEEMTWAESLAANYTDGILILHKGQVVYEWYSGCLSETGQHAMMSMTKSLVGLLAEILVAEGRLDDDAPVTDYVPELADTAFGSASVRQVMDMTTALAFDENYDDPNADIWAYSAAGNPLPKPPGYDGPIGYIEYLQTVERDGRHGVAFGYKTINTDVLAWIVARVTGMTYTQALSDMLWSRMGAEQSAYITGDAVGTPFAGGGMSAGLRDLGRLGLLLLNEGVINGERLFPADVVESIRAGGSRRAFARAGFDTLAGGSYRSMFWVFHNDNGAFAARGVYGQTIYVDPAAEMVLVRLASYPKPKNALIDPTSLPAYQAVADYLMSSRSKYP</sequence>